<sequence length="72" mass="8199">MSSEIYYFSGTGNSLHIAKELQERIPETIYKPIVNLLNQDDLKTTGEIVGFIFPIHLAMAPYPIKIFLRSLT</sequence>
<keyword evidence="2" id="KW-1185">Reference proteome</keyword>
<dbReference type="EMBL" id="JAIOUQ010000003">
    <property type="protein sequence ID" value="MBZ2164713.1"/>
    <property type="molecule type" value="Genomic_DNA"/>
</dbReference>
<evidence type="ECO:0000313" key="1">
    <source>
        <dbReference type="EMBL" id="MBZ2164713.1"/>
    </source>
</evidence>
<protein>
    <submittedName>
        <fullName evidence="1">Uncharacterized protein</fullName>
    </submittedName>
</protein>
<dbReference type="SUPFAM" id="SSF52218">
    <property type="entry name" value="Flavoproteins"/>
    <property type="match status" value="1"/>
</dbReference>
<gene>
    <name evidence="1" type="ORF">K8N75_01425</name>
</gene>
<dbReference type="InterPro" id="IPR029039">
    <property type="entry name" value="Flavoprotein-like_sf"/>
</dbReference>
<evidence type="ECO:0000313" key="2">
    <source>
        <dbReference type="Proteomes" id="UP000825933"/>
    </source>
</evidence>
<organism evidence="1 2">
    <name type="scientific">Methanobacterium spitsbergense</name>
    <dbReference type="NCBI Taxonomy" id="2874285"/>
    <lineage>
        <taxon>Archaea</taxon>
        <taxon>Methanobacteriati</taxon>
        <taxon>Methanobacteriota</taxon>
        <taxon>Methanomada group</taxon>
        <taxon>Methanobacteria</taxon>
        <taxon>Methanobacteriales</taxon>
        <taxon>Methanobacteriaceae</taxon>
        <taxon>Methanobacterium</taxon>
    </lineage>
</organism>
<dbReference type="AlphaFoldDB" id="A0A8T5UV23"/>
<dbReference type="Proteomes" id="UP000825933">
    <property type="component" value="Unassembled WGS sequence"/>
</dbReference>
<name>A0A8T5UV23_9EURY</name>
<dbReference type="RefSeq" id="WP_223790390.1">
    <property type="nucleotide sequence ID" value="NZ_JAIOUQ010000003.1"/>
</dbReference>
<reference evidence="2" key="1">
    <citation type="journal article" date="2022" name="Microbiol. Resour. Announc.">
        <title>Draft Genome Sequence of a Methanogenic Archaeon from West Spitsbergen Permafrost.</title>
        <authorList>
            <person name="Trubitsyn V."/>
            <person name="Rivkina E."/>
            <person name="Shcherbakova V."/>
        </authorList>
    </citation>
    <scope>NUCLEOTIDE SEQUENCE [LARGE SCALE GENOMIC DNA]</scope>
    <source>
        <strain evidence="2">VT</strain>
    </source>
</reference>
<proteinExistence type="predicted"/>
<comment type="caution">
    <text evidence="1">The sequence shown here is derived from an EMBL/GenBank/DDBJ whole genome shotgun (WGS) entry which is preliminary data.</text>
</comment>
<accession>A0A8T5UV23</accession>